<accession>A0A218VWV0</accession>
<dbReference type="Proteomes" id="UP000197138">
    <property type="component" value="Unassembled WGS sequence"/>
</dbReference>
<proteinExistence type="predicted"/>
<dbReference type="AlphaFoldDB" id="A0A218VWV0"/>
<gene>
    <name evidence="2" type="ORF">CDL15_Pgr010456</name>
</gene>
<reference evidence="3" key="1">
    <citation type="journal article" date="2017" name="Plant J.">
        <title>The pomegranate (Punica granatum L.) genome and the genomics of punicalagin biosynthesis.</title>
        <authorList>
            <person name="Qin G."/>
            <person name="Xu C."/>
            <person name="Ming R."/>
            <person name="Tang H."/>
            <person name="Guyot R."/>
            <person name="Kramer E.M."/>
            <person name="Hu Y."/>
            <person name="Yi X."/>
            <person name="Qi Y."/>
            <person name="Xu X."/>
            <person name="Gao Z."/>
            <person name="Pan H."/>
            <person name="Jian J."/>
            <person name="Tian Y."/>
            <person name="Yue Z."/>
            <person name="Xu Y."/>
        </authorList>
    </citation>
    <scope>NUCLEOTIDE SEQUENCE [LARGE SCALE GENOMIC DNA]</scope>
    <source>
        <strain evidence="3">cv. Dabenzi</strain>
    </source>
</reference>
<dbReference type="EMBL" id="MTKT01005804">
    <property type="protein sequence ID" value="OWM64698.1"/>
    <property type="molecule type" value="Genomic_DNA"/>
</dbReference>
<protein>
    <submittedName>
        <fullName evidence="2">Uncharacterized protein</fullName>
    </submittedName>
</protein>
<evidence type="ECO:0000256" key="1">
    <source>
        <dbReference type="SAM" id="MobiDB-lite"/>
    </source>
</evidence>
<comment type="caution">
    <text evidence="2">The sequence shown here is derived from an EMBL/GenBank/DDBJ whole genome shotgun (WGS) entry which is preliminary data.</text>
</comment>
<sequence>MRMDDSGEEDLTTDDGNDGDNEDDAGMVFDEGESGPILQEGAEEYEDEHQAFLKLAGLMEKLTLILL</sequence>
<name>A0A218VWV0_PUNGR</name>
<evidence type="ECO:0000313" key="3">
    <source>
        <dbReference type="Proteomes" id="UP000197138"/>
    </source>
</evidence>
<organism evidence="2 3">
    <name type="scientific">Punica granatum</name>
    <name type="common">Pomegranate</name>
    <dbReference type="NCBI Taxonomy" id="22663"/>
    <lineage>
        <taxon>Eukaryota</taxon>
        <taxon>Viridiplantae</taxon>
        <taxon>Streptophyta</taxon>
        <taxon>Embryophyta</taxon>
        <taxon>Tracheophyta</taxon>
        <taxon>Spermatophyta</taxon>
        <taxon>Magnoliopsida</taxon>
        <taxon>eudicotyledons</taxon>
        <taxon>Gunneridae</taxon>
        <taxon>Pentapetalae</taxon>
        <taxon>rosids</taxon>
        <taxon>malvids</taxon>
        <taxon>Myrtales</taxon>
        <taxon>Lythraceae</taxon>
        <taxon>Punica</taxon>
    </lineage>
</organism>
<feature type="region of interest" description="Disordered" evidence="1">
    <location>
        <begin position="1"/>
        <end position="44"/>
    </location>
</feature>
<evidence type="ECO:0000313" key="2">
    <source>
        <dbReference type="EMBL" id="OWM64698.1"/>
    </source>
</evidence>
<feature type="compositionally biased region" description="Acidic residues" evidence="1">
    <location>
        <begin position="1"/>
        <end position="33"/>
    </location>
</feature>